<dbReference type="PANTHER" id="PTHR12526:SF630">
    <property type="entry name" value="GLYCOSYLTRANSFERASE"/>
    <property type="match status" value="1"/>
</dbReference>
<dbReference type="EMBL" id="JFZB01000061">
    <property type="protein sequence ID" value="KFI24231.1"/>
    <property type="molecule type" value="Genomic_DNA"/>
</dbReference>
<dbReference type="PANTHER" id="PTHR12526">
    <property type="entry name" value="GLYCOSYLTRANSFERASE"/>
    <property type="match status" value="1"/>
</dbReference>
<dbReference type="InterPro" id="IPR001296">
    <property type="entry name" value="Glyco_trans_1"/>
</dbReference>
<dbReference type="STRING" id="1105367.CG50_13360"/>
<reference evidence="2 3" key="1">
    <citation type="submission" date="2014-03" db="EMBL/GenBank/DDBJ databases">
        <title>Genome of Paenirhodobacter enshiensis DW2-9.</title>
        <authorList>
            <person name="Wang D."/>
            <person name="Wang G."/>
        </authorList>
    </citation>
    <scope>NUCLEOTIDE SEQUENCE [LARGE SCALE GENOMIC DNA]</scope>
    <source>
        <strain evidence="2 3">DW2-9</strain>
    </source>
</reference>
<keyword evidence="3" id="KW-1185">Reference proteome</keyword>
<proteinExistence type="predicted"/>
<evidence type="ECO:0000259" key="1">
    <source>
        <dbReference type="Pfam" id="PF00534"/>
    </source>
</evidence>
<protein>
    <recommendedName>
        <fullName evidence="1">Glycosyl transferase family 1 domain-containing protein</fullName>
    </recommendedName>
</protein>
<evidence type="ECO:0000313" key="3">
    <source>
        <dbReference type="Proteomes" id="UP000028824"/>
    </source>
</evidence>
<evidence type="ECO:0000313" key="2">
    <source>
        <dbReference type="EMBL" id="KFI24231.1"/>
    </source>
</evidence>
<gene>
    <name evidence="2" type="ORF">CG50_13360</name>
</gene>
<name>A0A086XQD1_9RHOB</name>
<dbReference type="GO" id="GO:0016757">
    <property type="term" value="F:glycosyltransferase activity"/>
    <property type="evidence" value="ECO:0007669"/>
    <property type="project" value="InterPro"/>
</dbReference>
<dbReference type="eggNOG" id="COG0438">
    <property type="taxonomic scope" value="Bacteria"/>
</dbReference>
<accession>A0A086XQD1</accession>
<comment type="caution">
    <text evidence="2">The sequence shown here is derived from an EMBL/GenBank/DDBJ whole genome shotgun (WGS) entry which is preliminary data.</text>
</comment>
<dbReference type="Gene3D" id="3.40.50.2000">
    <property type="entry name" value="Glycogen Phosphorylase B"/>
    <property type="match status" value="2"/>
</dbReference>
<dbReference type="OrthoDB" id="9807414at2"/>
<sequence>MCTFASRLPLPAVDQARFDQELAGITAIYRRLFDDRAIELVLLEGRDPKGTRPVVLENDLTFRPHHLKANFLGHVVLPAPFPHARPVAAALTIPPEPTPGERDNDTPPWRVQRPLRPLYRLWPFLYERIRYGAEMLRKKRSVRHDWTPMVFGRGRQAVTPEPAADKRPAILIGFHWLEVGGAEKMAFDTVTWALEAGLRVFVVASVPAVQRLAGKLPDHPDVRFIRLDRYLPHEYWPRFTAKLIRDENIRLIHLHHCQALYDSLAHIRVAAPPVTVIDTTHIVEYADGGFPRISGVWTNYIDLHHVISNQLADVYRDRFHAGDKVRLGRMLNRAPAEIALPPMSMAAGGKVLNVAFVGRYSYQKRPLVMIEILRRLAGWARRHKVQLNARLVGDGAFRPAAEALVQRYKLQEVVTFLPPDTDVPALLEQSDILLLPSNNEGLALVCYEAIQHGCIPISTDVGAQAELIPPDLLVPLSPGPCARASVSTVARLHADPGFLASQSAALRVLYRKVSADPTAKEVLMPLYLAAARGEDIPA</sequence>
<dbReference type="RefSeq" id="WP_036640426.1">
    <property type="nucleotide sequence ID" value="NZ_JFZB01000061.1"/>
</dbReference>
<dbReference type="SUPFAM" id="SSF53756">
    <property type="entry name" value="UDP-Glycosyltransferase/glycogen phosphorylase"/>
    <property type="match status" value="1"/>
</dbReference>
<dbReference type="Pfam" id="PF00534">
    <property type="entry name" value="Glycos_transf_1"/>
    <property type="match status" value="1"/>
</dbReference>
<dbReference type="AlphaFoldDB" id="A0A086XQD1"/>
<organism evidence="2 3">
    <name type="scientific">Paenirhodobacter enshiensis</name>
    <dbReference type="NCBI Taxonomy" id="1105367"/>
    <lineage>
        <taxon>Bacteria</taxon>
        <taxon>Pseudomonadati</taxon>
        <taxon>Pseudomonadota</taxon>
        <taxon>Alphaproteobacteria</taxon>
        <taxon>Rhodobacterales</taxon>
        <taxon>Rhodobacter group</taxon>
        <taxon>Paenirhodobacter</taxon>
    </lineage>
</organism>
<feature type="domain" description="Glycosyl transferase family 1" evidence="1">
    <location>
        <begin position="354"/>
        <end position="468"/>
    </location>
</feature>
<dbReference type="Proteomes" id="UP000028824">
    <property type="component" value="Unassembled WGS sequence"/>
</dbReference>